<feature type="region of interest" description="Disordered" evidence="6">
    <location>
        <begin position="237"/>
        <end position="275"/>
    </location>
</feature>
<dbReference type="AlphaFoldDB" id="A0A183IUW0"/>
<evidence type="ECO:0000259" key="8">
    <source>
        <dbReference type="PROSITE" id="PS51266"/>
    </source>
</evidence>
<reference evidence="11" key="1">
    <citation type="submission" date="2016-06" db="UniProtKB">
        <authorList>
            <consortium name="WormBaseParasite"/>
        </authorList>
    </citation>
    <scope>IDENTIFICATION</scope>
</reference>
<evidence type="ECO:0000256" key="2">
    <source>
        <dbReference type="ARBA" id="ARBA00022771"/>
    </source>
</evidence>
<evidence type="ECO:0000256" key="1">
    <source>
        <dbReference type="ARBA" id="ARBA00022723"/>
    </source>
</evidence>
<feature type="domain" description="C3H1-type" evidence="7">
    <location>
        <begin position="1"/>
        <end position="21"/>
    </location>
</feature>
<sequence>MFQNTGTCRFGDRCRFSHQRPCELPVSATRRLGFDASKVSADRAHELRDREVQTLTRLFPHKKVVADCTFEVEVKSTDPDWPFPICSVLMHIEFPDDYPLSAMKIFVPETCPLPRALRNFINQSCKDWLQKRTSNCGSRGTVELCLRPFLKWFQREMLNMFIAGLRRERLICNAKAQGITCVIPGSLKKPSGENSRNDSIDDRSADPAESTKLDKGKSGNQSFSPIAVVDENLEIRESTGNSDSQGTSRPQCSVFSDDSSPSLPEIESDKQSVSASDVANQMKLSADQLEVRFAELDTSESFGTMTAQKLCFVFQCTHCKTKLECLLADGVQFSTTCQKCHTEVLARFCACCIHRHSFLLGYVAISGLAIFDLVLPNSSFKLSCFECGDEQRVTGFNVNHPESRWCSRCHAKINIQLACLKFKHANKAIDLERKPGEKSKVKQRTEQIIVKEEGKPLPDFGTCSHYKKSFRWFRFPCCKKIYPCDLCHEKNEDHEMTLANRVICGFCSKEQAYGVGKACTFCGGSFTKMNTEHWEGGRGCRNHATMSAKDKQKFAGMSKTVSRRAQNQNQIKKSHKA</sequence>
<feature type="zinc finger region" description="C3H1-type" evidence="5">
    <location>
        <begin position="1"/>
        <end position="21"/>
    </location>
</feature>
<dbReference type="OrthoDB" id="411372at2759"/>
<dbReference type="Proteomes" id="UP000270296">
    <property type="component" value="Unassembled WGS sequence"/>
</dbReference>
<keyword evidence="1 5" id="KW-0479">Metal-binding</keyword>
<feature type="compositionally biased region" description="Basic and acidic residues" evidence="6">
    <location>
        <begin position="195"/>
        <end position="217"/>
    </location>
</feature>
<evidence type="ECO:0000313" key="10">
    <source>
        <dbReference type="Proteomes" id="UP000270296"/>
    </source>
</evidence>
<evidence type="ECO:0000256" key="3">
    <source>
        <dbReference type="ARBA" id="ARBA00022833"/>
    </source>
</evidence>
<evidence type="ECO:0000256" key="5">
    <source>
        <dbReference type="PROSITE-ProRule" id="PRU00723"/>
    </source>
</evidence>
<feature type="region of interest" description="Disordered" evidence="6">
    <location>
        <begin position="553"/>
        <end position="577"/>
    </location>
</feature>
<dbReference type="InterPro" id="IPR016135">
    <property type="entry name" value="UBQ-conjugating_enzyme/RWD"/>
</dbReference>
<dbReference type="Pfam" id="PF05495">
    <property type="entry name" value="zf-CHY"/>
    <property type="match status" value="1"/>
</dbReference>
<feature type="compositionally biased region" description="Polar residues" evidence="6">
    <location>
        <begin position="559"/>
        <end position="571"/>
    </location>
</feature>
<dbReference type="PROSITE" id="PS51266">
    <property type="entry name" value="ZF_CHY"/>
    <property type="match status" value="1"/>
</dbReference>
<evidence type="ECO:0000259" key="7">
    <source>
        <dbReference type="PROSITE" id="PS50103"/>
    </source>
</evidence>
<keyword evidence="10" id="KW-1185">Reference proteome</keyword>
<feature type="compositionally biased region" description="Polar residues" evidence="6">
    <location>
        <begin position="238"/>
        <end position="262"/>
    </location>
</feature>
<protein>
    <submittedName>
        <fullName evidence="11">C3H1-type domain-containing protein</fullName>
    </submittedName>
</protein>
<dbReference type="InterPro" id="IPR008913">
    <property type="entry name" value="Znf_CHY"/>
</dbReference>
<dbReference type="SUPFAM" id="SSF54495">
    <property type="entry name" value="UBC-like"/>
    <property type="match status" value="1"/>
</dbReference>
<keyword evidence="3 5" id="KW-0862">Zinc</keyword>
<proteinExistence type="predicted"/>
<dbReference type="InterPro" id="IPR037274">
    <property type="entry name" value="Znf_CHY_sf"/>
</dbReference>
<dbReference type="Pfam" id="PF00642">
    <property type="entry name" value="zf-CCCH"/>
    <property type="match status" value="1"/>
</dbReference>
<organism evidence="11">
    <name type="scientific">Soboliphyme baturini</name>
    <dbReference type="NCBI Taxonomy" id="241478"/>
    <lineage>
        <taxon>Eukaryota</taxon>
        <taxon>Metazoa</taxon>
        <taxon>Ecdysozoa</taxon>
        <taxon>Nematoda</taxon>
        <taxon>Enoplea</taxon>
        <taxon>Dorylaimia</taxon>
        <taxon>Dioctophymatida</taxon>
        <taxon>Dioctophymatoidea</taxon>
        <taxon>Soboliphymatidae</taxon>
        <taxon>Soboliphyme</taxon>
    </lineage>
</organism>
<name>A0A183IUW0_9BILA</name>
<accession>A0A183IUW0</accession>
<feature type="region of interest" description="Disordered" evidence="6">
    <location>
        <begin position="187"/>
        <end position="223"/>
    </location>
</feature>
<dbReference type="EMBL" id="UZAM01010591">
    <property type="protein sequence ID" value="VDP12998.1"/>
    <property type="molecule type" value="Genomic_DNA"/>
</dbReference>
<evidence type="ECO:0000256" key="6">
    <source>
        <dbReference type="SAM" id="MobiDB-lite"/>
    </source>
</evidence>
<dbReference type="WBParaSite" id="SBAD_0000768501-mRNA-1">
    <property type="protein sequence ID" value="SBAD_0000768501-mRNA-1"/>
    <property type="gene ID" value="SBAD_0000768501"/>
</dbReference>
<dbReference type="PROSITE" id="PS50103">
    <property type="entry name" value="ZF_C3H1"/>
    <property type="match status" value="1"/>
</dbReference>
<dbReference type="SUPFAM" id="SSF161219">
    <property type="entry name" value="CHY zinc finger-like"/>
    <property type="match status" value="1"/>
</dbReference>
<dbReference type="GO" id="GO:0008270">
    <property type="term" value="F:zinc ion binding"/>
    <property type="evidence" value="ECO:0007669"/>
    <property type="project" value="UniProtKB-KW"/>
</dbReference>
<evidence type="ECO:0000313" key="9">
    <source>
        <dbReference type="EMBL" id="VDP12998.1"/>
    </source>
</evidence>
<evidence type="ECO:0000313" key="11">
    <source>
        <dbReference type="WBParaSite" id="SBAD_0000768501-mRNA-1"/>
    </source>
</evidence>
<dbReference type="InterPro" id="IPR000571">
    <property type="entry name" value="Znf_CCCH"/>
</dbReference>
<evidence type="ECO:0000256" key="4">
    <source>
        <dbReference type="PROSITE-ProRule" id="PRU00601"/>
    </source>
</evidence>
<reference evidence="9 10" key="2">
    <citation type="submission" date="2018-11" db="EMBL/GenBank/DDBJ databases">
        <authorList>
            <consortium name="Pathogen Informatics"/>
        </authorList>
    </citation>
    <scope>NUCLEOTIDE SEQUENCE [LARGE SCALE GENOMIC DNA]</scope>
</reference>
<gene>
    <name evidence="9" type="ORF">SBAD_LOCUS7406</name>
</gene>
<feature type="domain" description="CHY-type" evidence="8">
    <location>
        <begin position="456"/>
        <end position="524"/>
    </location>
</feature>
<keyword evidence="2 4" id="KW-0863">Zinc-finger</keyword>